<evidence type="ECO:0000256" key="2">
    <source>
        <dbReference type="PROSITE-ProRule" id="PRU00703"/>
    </source>
</evidence>
<dbReference type="RefSeq" id="WP_094025080.1">
    <property type="nucleotide sequence ID" value="NZ_NGAF01000003.1"/>
</dbReference>
<sequence length="211" mass="22121">MYARDILSRPVVTVHAETPLPQAVSQLTEHGFAALPVVDEDGHVIGMLSESDALSAPSPEATAGTSMTTPAEVIEPGTDLATVAARMLTRRLRSMPVVEAGVLVGMVARRDLLRTLMRDDAAVEAKVRALLDDYAGSRRQWTIRVDGGHAVISGGFADAAEERTVTALALTVDEITHAETVPGPGPAAGAVGATTAPLSEWLHRKADETIG</sequence>
<dbReference type="PANTHER" id="PTHR43080">
    <property type="entry name" value="CBS DOMAIN-CONTAINING PROTEIN CBSX3, MITOCHONDRIAL"/>
    <property type="match status" value="1"/>
</dbReference>
<accession>A0A231HAB5</accession>
<comment type="caution">
    <text evidence="4">The sequence shown here is derived from an EMBL/GenBank/DDBJ whole genome shotgun (WGS) entry which is preliminary data.</text>
</comment>
<dbReference type="SMART" id="SM00116">
    <property type="entry name" value="CBS"/>
    <property type="match status" value="2"/>
</dbReference>
<dbReference type="GO" id="GO:0003938">
    <property type="term" value="F:IMP dehydrogenase activity"/>
    <property type="evidence" value="ECO:0007669"/>
    <property type="project" value="UniProtKB-EC"/>
</dbReference>
<dbReference type="PROSITE" id="PS51371">
    <property type="entry name" value="CBS"/>
    <property type="match status" value="2"/>
</dbReference>
<dbReference type="Pfam" id="PF00571">
    <property type="entry name" value="CBS"/>
    <property type="match status" value="2"/>
</dbReference>
<dbReference type="PANTHER" id="PTHR43080:SF2">
    <property type="entry name" value="CBS DOMAIN-CONTAINING PROTEIN"/>
    <property type="match status" value="1"/>
</dbReference>
<keyword evidence="4" id="KW-0560">Oxidoreductase</keyword>
<organism evidence="4 5">
    <name type="scientific">Nocardia cerradoensis</name>
    <dbReference type="NCBI Taxonomy" id="85688"/>
    <lineage>
        <taxon>Bacteria</taxon>
        <taxon>Bacillati</taxon>
        <taxon>Actinomycetota</taxon>
        <taxon>Actinomycetes</taxon>
        <taxon>Mycobacteriales</taxon>
        <taxon>Nocardiaceae</taxon>
        <taxon>Nocardia</taxon>
    </lineage>
</organism>
<dbReference type="EMBL" id="NGAF01000003">
    <property type="protein sequence ID" value="OXR45762.1"/>
    <property type="molecule type" value="Genomic_DNA"/>
</dbReference>
<dbReference type="InterPro" id="IPR051257">
    <property type="entry name" value="Diverse_CBS-Domain"/>
</dbReference>
<proteinExistence type="predicted"/>
<dbReference type="InterPro" id="IPR046342">
    <property type="entry name" value="CBS_dom_sf"/>
</dbReference>
<reference evidence="4 5" key="1">
    <citation type="submission" date="2017-07" db="EMBL/GenBank/DDBJ databases">
        <title>First draft Genome Sequence of Nocardia cerradoensis isolated from human infection.</title>
        <authorList>
            <person name="Carrasco G."/>
        </authorList>
    </citation>
    <scope>NUCLEOTIDE SEQUENCE [LARGE SCALE GENOMIC DNA]</scope>
    <source>
        <strain evidence="4 5">CNM20130759</strain>
    </source>
</reference>
<name>A0A231HAB5_9NOCA</name>
<feature type="domain" description="CBS" evidence="3">
    <location>
        <begin position="7"/>
        <end position="64"/>
    </location>
</feature>
<evidence type="ECO:0000259" key="3">
    <source>
        <dbReference type="PROSITE" id="PS51371"/>
    </source>
</evidence>
<feature type="domain" description="CBS" evidence="3">
    <location>
        <begin position="67"/>
        <end position="123"/>
    </location>
</feature>
<protein>
    <submittedName>
        <fullName evidence="4">Inosine-5'-monophosphate dehydrogenase</fullName>
        <ecNumber evidence="4">1.1.1.205</ecNumber>
    </submittedName>
</protein>
<dbReference type="InterPro" id="IPR000644">
    <property type="entry name" value="CBS_dom"/>
</dbReference>
<keyword evidence="1 2" id="KW-0129">CBS domain</keyword>
<dbReference type="AlphaFoldDB" id="A0A231HAB5"/>
<dbReference type="Gene3D" id="3.10.580.10">
    <property type="entry name" value="CBS-domain"/>
    <property type="match status" value="2"/>
</dbReference>
<gene>
    <name evidence="4" type="primary">guaB_1</name>
    <name evidence="4" type="ORF">B7C42_02054</name>
</gene>
<evidence type="ECO:0000313" key="5">
    <source>
        <dbReference type="Proteomes" id="UP000215506"/>
    </source>
</evidence>
<dbReference type="SUPFAM" id="SSF54631">
    <property type="entry name" value="CBS-domain pair"/>
    <property type="match status" value="1"/>
</dbReference>
<keyword evidence="5" id="KW-1185">Reference proteome</keyword>
<evidence type="ECO:0000313" key="4">
    <source>
        <dbReference type="EMBL" id="OXR45762.1"/>
    </source>
</evidence>
<dbReference type="EC" id="1.1.1.205" evidence="4"/>
<evidence type="ECO:0000256" key="1">
    <source>
        <dbReference type="ARBA" id="ARBA00023122"/>
    </source>
</evidence>
<dbReference type="Proteomes" id="UP000215506">
    <property type="component" value="Unassembled WGS sequence"/>
</dbReference>